<dbReference type="Proteomes" id="UP000229433">
    <property type="component" value="Unassembled WGS sequence"/>
</dbReference>
<dbReference type="GO" id="GO:0016787">
    <property type="term" value="F:hydrolase activity"/>
    <property type="evidence" value="ECO:0007669"/>
    <property type="project" value="UniProtKB-KW"/>
</dbReference>
<dbReference type="SUPFAM" id="SSF63829">
    <property type="entry name" value="Calcium-dependent phosphotriesterase"/>
    <property type="match status" value="1"/>
</dbReference>
<keyword evidence="1" id="KW-0378">Hydrolase</keyword>
<comment type="caution">
    <text evidence="4">The sequence shown here is derived from an EMBL/GenBank/DDBJ whole genome shotgun (WGS) entry which is preliminary data.</text>
</comment>
<evidence type="ECO:0000313" key="4">
    <source>
        <dbReference type="EMBL" id="PHQ29856.1"/>
    </source>
</evidence>
<dbReference type="OrthoDB" id="241638at2"/>
<evidence type="ECO:0000313" key="5">
    <source>
        <dbReference type="Proteomes" id="UP000229433"/>
    </source>
</evidence>
<feature type="domain" description="SMP-30/Gluconolactonase/LRE-like region" evidence="3">
    <location>
        <begin position="39"/>
        <end position="279"/>
    </location>
</feature>
<keyword evidence="5" id="KW-1185">Reference proteome</keyword>
<evidence type="ECO:0000259" key="3">
    <source>
        <dbReference type="Pfam" id="PF08450"/>
    </source>
</evidence>
<organism evidence="4 5">
    <name type="scientific">Leeuwenhoekiella nanhaiensis</name>
    <dbReference type="NCBI Taxonomy" id="1655491"/>
    <lineage>
        <taxon>Bacteria</taxon>
        <taxon>Pseudomonadati</taxon>
        <taxon>Bacteroidota</taxon>
        <taxon>Flavobacteriia</taxon>
        <taxon>Flavobacteriales</taxon>
        <taxon>Flavobacteriaceae</taxon>
        <taxon>Leeuwenhoekiella</taxon>
    </lineage>
</organism>
<feature type="chain" id="PRO_5013565298" evidence="2">
    <location>
        <begin position="19"/>
        <end position="295"/>
    </location>
</feature>
<dbReference type="PROSITE" id="PS51257">
    <property type="entry name" value="PROKAR_LIPOPROTEIN"/>
    <property type="match status" value="1"/>
</dbReference>
<evidence type="ECO:0000256" key="2">
    <source>
        <dbReference type="SAM" id="SignalP"/>
    </source>
</evidence>
<dbReference type="Gene3D" id="2.120.10.30">
    <property type="entry name" value="TolB, C-terminal domain"/>
    <property type="match status" value="1"/>
</dbReference>
<dbReference type="InterPro" id="IPR011042">
    <property type="entry name" value="6-blade_b-propeller_TolB-like"/>
</dbReference>
<accession>A0A2G1VSW3</accession>
<dbReference type="RefSeq" id="WP_099645698.1">
    <property type="nucleotide sequence ID" value="NZ_KZ319289.1"/>
</dbReference>
<sequence length="295" mass="32352">MLKSILALTIAILLSACAGQKQLIKSGSTPRLLSDQFSFTEGPAADASGNVYFTDQPNDRIYKWDAATDSLSVFMEGAGRANGLYFDASGNLLAAADNKSELWSISPQKEVKVLVENFENKRLNGPNDIWIAPNGNLYFTDPFYKRPYWEHSEKEIEAEQVYLLTPAGDLRIAATDFVKPNGIIGTPNGKTLYIADIGANKTYVFTIAENGDLTNKRLFTEQGSDGMTLDSAGNVYLTGKGVTIYDPKGTQVEHIPIPKDWTANVTFGGTDRKTLFITAQQAVYLLEMNVQGAKR</sequence>
<dbReference type="InterPro" id="IPR051262">
    <property type="entry name" value="SMP-30/CGR1_Lactonase"/>
</dbReference>
<gene>
    <name evidence="4" type="ORF">CJ305_07760</name>
</gene>
<keyword evidence="2" id="KW-0732">Signal</keyword>
<proteinExistence type="predicted"/>
<evidence type="ECO:0000256" key="1">
    <source>
        <dbReference type="ARBA" id="ARBA00022801"/>
    </source>
</evidence>
<dbReference type="PANTHER" id="PTHR47572:SF4">
    <property type="entry name" value="LACTONASE DRP35"/>
    <property type="match status" value="1"/>
</dbReference>
<dbReference type="EMBL" id="NQXA01000003">
    <property type="protein sequence ID" value="PHQ29856.1"/>
    <property type="molecule type" value="Genomic_DNA"/>
</dbReference>
<name>A0A2G1VSW3_9FLAO</name>
<reference evidence="4 5" key="1">
    <citation type="submission" date="2017-08" db="EMBL/GenBank/DDBJ databases">
        <title>The whole genome shortgun sequences of strain Leeuwenhoekiella nanhaiensis G18 from the South China Sea.</title>
        <authorList>
            <person name="Liu Q."/>
        </authorList>
    </citation>
    <scope>NUCLEOTIDE SEQUENCE [LARGE SCALE GENOMIC DNA]</scope>
    <source>
        <strain evidence="4 5">G18</strain>
    </source>
</reference>
<dbReference type="InterPro" id="IPR013658">
    <property type="entry name" value="SGL"/>
</dbReference>
<feature type="signal peptide" evidence="2">
    <location>
        <begin position="1"/>
        <end position="18"/>
    </location>
</feature>
<dbReference type="PANTHER" id="PTHR47572">
    <property type="entry name" value="LIPOPROTEIN-RELATED"/>
    <property type="match status" value="1"/>
</dbReference>
<protein>
    <submittedName>
        <fullName evidence="4">Gluconolactonase</fullName>
    </submittedName>
</protein>
<dbReference type="AlphaFoldDB" id="A0A2G1VSW3"/>
<dbReference type="Pfam" id="PF08450">
    <property type="entry name" value="SGL"/>
    <property type="match status" value="1"/>
</dbReference>